<dbReference type="Gene3D" id="2.40.240.20">
    <property type="entry name" value="Hypothetical PUA domain-like, domain 1"/>
    <property type="match status" value="1"/>
</dbReference>
<dbReference type="AlphaFoldDB" id="A4BFB6"/>
<name>A4BFB6_9GAMM</name>
<accession>A4BFB6</accession>
<dbReference type="InterPro" id="IPR015947">
    <property type="entry name" value="PUA-like_sf"/>
</dbReference>
<evidence type="ECO:0000313" key="1">
    <source>
        <dbReference type="EMBL" id="EAR09229.1"/>
    </source>
</evidence>
<dbReference type="SUPFAM" id="SSF88697">
    <property type="entry name" value="PUA domain-like"/>
    <property type="match status" value="1"/>
</dbReference>
<organism evidence="1 2">
    <name type="scientific">Reinekea blandensis MED297</name>
    <dbReference type="NCBI Taxonomy" id="314283"/>
    <lineage>
        <taxon>Bacteria</taxon>
        <taxon>Pseudomonadati</taxon>
        <taxon>Pseudomonadota</taxon>
        <taxon>Gammaproteobacteria</taxon>
        <taxon>Oceanospirillales</taxon>
        <taxon>Saccharospirillaceae</taxon>
        <taxon>Reinekea</taxon>
    </lineage>
</organism>
<dbReference type="Proteomes" id="UP000005953">
    <property type="component" value="Unassembled WGS sequence"/>
</dbReference>
<dbReference type="EMBL" id="AAOE01000012">
    <property type="protein sequence ID" value="EAR09229.1"/>
    <property type="molecule type" value="Genomic_DNA"/>
</dbReference>
<protein>
    <submittedName>
        <fullName evidence="1">Uncharacterized protein</fullName>
    </submittedName>
</protein>
<comment type="caution">
    <text evidence="1">The sequence shown here is derived from an EMBL/GenBank/DDBJ whole genome shotgun (WGS) entry which is preliminary data.</text>
</comment>
<evidence type="ECO:0000313" key="2">
    <source>
        <dbReference type="Proteomes" id="UP000005953"/>
    </source>
</evidence>
<dbReference type="RefSeq" id="WP_008045330.1">
    <property type="nucleotide sequence ID" value="NZ_CH724152.1"/>
</dbReference>
<keyword evidence="2" id="KW-1185">Reference proteome</keyword>
<reference evidence="1 2" key="1">
    <citation type="submission" date="2006-02" db="EMBL/GenBank/DDBJ databases">
        <authorList>
            <person name="Pinhassi J."/>
            <person name="Pedros-Alio C."/>
            <person name="Ferriera S."/>
            <person name="Johnson J."/>
            <person name="Kravitz S."/>
            <person name="Halpern A."/>
            <person name="Remington K."/>
            <person name="Beeson K."/>
            <person name="Tran B."/>
            <person name="Rogers Y.-H."/>
            <person name="Friedman R."/>
            <person name="Venter J.C."/>
        </authorList>
    </citation>
    <scope>NUCLEOTIDE SEQUENCE [LARGE SCALE GENOMIC DNA]</scope>
    <source>
        <strain evidence="1 2">MED297</strain>
    </source>
</reference>
<dbReference type="OrthoDB" id="5638018at2"/>
<proteinExistence type="predicted"/>
<sequence>MGFPVTFNWVLQIPLEEPLLKGQRYPFEKAGNRVFPLLTPIDLIDPQRTAIAKIQILSFQNMPSQTRGEFQVLKRYEGVERDVLTQYWIENQA</sequence>
<dbReference type="HOGENOM" id="CLU_2409777_0_0_6"/>
<dbReference type="STRING" id="314283.MED297_07098"/>
<gene>
    <name evidence="1" type="ORF">MED297_07098</name>
</gene>